<feature type="compositionally biased region" description="Polar residues" evidence="1">
    <location>
        <begin position="86"/>
        <end position="95"/>
    </location>
</feature>
<accession>A0AAV7T699</accession>
<evidence type="ECO:0000313" key="2">
    <source>
        <dbReference type="EMBL" id="KAJ1171901.1"/>
    </source>
</evidence>
<keyword evidence="3" id="KW-1185">Reference proteome</keyword>
<proteinExistence type="predicted"/>
<comment type="caution">
    <text evidence="2">The sequence shown here is derived from an EMBL/GenBank/DDBJ whole genome shotgun (WGS) entry which is preliminary data.</text>
</comment>
<protein>
    <submittedName>
        <fullName evidence="2">Uncharacterized protein</fullName>
    </submittedName>
</protein>
<sequence>MLPAGVWCLSCDRGALGPEFWGLPLGDFRSRTRRTPRALWGRGMLPVWKTGKTLTLKRGASCTHCGRRVRPEGPSPTLPFHKQTNRKLSTTQRQR</sequence>
<dbReference type="EMBL" id="JANPWB010000007">
    <property type="protein sequence ID" value="KAJ1171901.1"/>
    <property type="molecule type" value="Genomic_DNA"/>
</dbReference>
<feature type="region of interest" description="Disordered" evidence="1">
    <location>
        <begin position="65"/>
        <end position="95"/>
    </location>
</feature>
<dbReference type="AlphaFoldDB" id="A0AAV7T699"/>
<evidence type="ECO:0000256" key="1">
    <source>
        <dbReference type="SAM" id="MobiDB-lite"/>
    </source>
</evidence>
<reference evidence="2" key="1">
    <citation type="journal article" date="2022" name="bioRxiv">
        <title>Sequencing and chromosome-scale assembly of the giantPleurodeles waltlgenome.</title>
        <authorList>
            <person name="Brown T."/>
            <person name="Elewa A."/>
            <person name="Iarovenko S."/>
            <person name="Subramanian E."/>
            <person name="Araus A.J."/>
            <person name="Petzold A."/>
            <person name="Susuki M."/>
            <person name="Suzuki K.-i.T."/>
            <person name="Hayashi T."/>
            <person name="Toyoda A."/>
            <person name="Oliveira C."/>
            <person name="Osipova E."/>
            <person name="Leigh N.D."/>
            <person name="Simon A."/>
            <person name="Yun M.H."/>
        </authorList>
    </citation>
    <scope>NUCLEOTIDE SEQUENCE</scope>
    <source>
        <strain evidence="2">20211129_DDA</strain>
        <tissue evidence="2">Liver</tissue>
    </source>
</reference>
<dbReference type="Proteomes" id="UP001066276">
    <property type="component" value="Chromosome 4_1"/>
</dbReference>
<gene>
    <name evidence="2" type="ORF">NDU88_003758</name>
</gene>
<organism evidence="2 3">
    <name type="scientific">Pleurodeles waltl</name>
    <name type="common">Iberian ribbed newt</name>
    <dbReference type="NCBI Taxonomy" id="8319"/>
    <lineage>
        <taxon>Eukaryota</taxon>
        <taxon>Metazoa</taxon>
        <taxon>Chordata</taxon>
        <taxon>Craniata</taxon>
        <taxon>Vertebrata</taxon>
        <taxon>Euteleostomi</taxon>
        <taxon>Amphibia</taxon>
        <taxon>Batrachia</taxon>
        <taxon>Caudata</taxon>
        <taxon>Salamandroidea</taxon>
        <taxon>Salamandridae</taxon>
        <taxon>Pleurodelinae</taxon>
        <taxon>Pleurodeles</taxon>
    </lineage>
</organism>
<evidence type="ECO:0000313" key="3">
    <source>
        <dbReference type="Proteomes" id="UP001066276"/>
    </source>
</evidence>
<name>A0AAV7T699_PLEWA</name>